<dbReference type="Proteomes" id="UP001185863">
    <property type="component" value="Unassembled WGS sequence"/>
</dbReference>
<dbReference type="RefSeq" id="WP_317746396.1">
    <property type="nucleotide sequence ID" value="NZ_JAWLUP010000015.1"/>
</dbReference>
<feature type="transmembrane region" description="Helical" evidence="1">
    <location>
        <begin position="477"/>
        <end position="498"/>
    </location>
</feature>
<organism evidence="2 3">
    <name type="scientific">Rhodococcus oxybenzonivorans</name>
    <dbReference type="NCBI Taxonomy" id="1990687"/>
    <lineage>
        <taxon>Bacteria</taxon>
        <taxon>Bacillati</taxon>
        <taxon>Actinomycetota</taxon>
        <taxon>Actinomycetes</taxon>
        <taxon>Mycobacteriales</taxon>
        <taxon>Nocardiaceae</taxon>
        <taxon>Rhodococcus</taxon>
    </lineage>
</organism>
<feature type="transmembrane region" description="Helical" evidence="1">
    <location>
        <begin position="20"/>
        <end position="38"/>
    </location>
</feature>
<evidence type="ECO:0000313" key="3">
    <source>
        <dbReference type="Proteomes" id="UP001185863"/>
    </source>
</evidence>
<accession>A0AAE5A5M3</accession>
<dbReference type="AlphaFoldDB" id="A0AAE5A5M3"/>
<name>A0AAE5A5M3_9NOCA</name>
<sequence>MSRLSGTGVLTELAVRTDRVRIPVWTVAIVGLTVLVAWSCSTTYPTAVARQARAGLLSSPAATALAGPGYGLDHYTLGAMVANEVAGMTMVAAAVMSVLLVARHLRAEEECGRLELVHTGVVGRYANLTAGLISAALANVFVGLLLVIGLLAVGLPPVGSLTMSAGVLVVGLVFTAFSALASQLTEHARTASGAGIAAIGVAVALRAVGDVRHEHSGSLLTWVSPLGWSQATRAYVDERWWPLLIGLAASMVIAACAYAAVDRRDVGSGLFPPRRGHARAAPSRAAIAALAARGLQAQALVWGLGVFALSLPLGILGQHGKVLPARTTVDEVSAHHLVILAGLAAAYAVAAFTSVSAQESSGTTDEAVAAAGSRTRWFASHVLIIAGAAATITLAAGIGSSLTSAAPIGAALNVVPALFLMVGLGAAVYGLVPRALPLLWSYLGYVLVAALFTHVLPERFGVLSPFHHTPNPPAESFLPPFVLLVSATVLVLAGAAGFRHRDVGRRQLHTRYRHQAQL</sequence>
<evidence type="ECO:0000313" key="2">
    <source>
        <dbReference type="EMBL" id="MDV7264742.1"/>
    </source>
</evidence>
<feature type="transmembrane region" description="Helical" evidence="1">
    <location>
        <begin position="378"/>
        <end position="398"/>
    </location>
</feature>
<keyword evidence="1" id="KW-0812">Transmembrane</keyword>
<keyword evidence="1" id="KW-1133">Transmembrane helix</keyword>
<comment type="caution">
    <text evidence="2">The sequence shown here is derived from an EMBL/GenBank/DDBJ whole genome shotgun (WGS) entry which is preliminary data.</text>
</comment>
<feature type="transmembrane region" description="Helical" evidence="1">
    <location>
        <begin position="299"/>
        <end position="317"/>
    </location>
</feature>
<reference evidence="2" key="1">
    <citation type="submission" date="2023-10" db="EMBL/GenBank/DDBJ databases">
        <title>Development of a sustainable strategy for remediation of hydrocarbon-contaminated territories based on the waste exchange concept.</title>
        <authorList>
            <person name="Krivoruchko A."/>
        </authorList>
    </citation>
    <scope>NUCLEOTIDE SEQUENCE</scope>
    <source>
        <strain evidence="2">IEGM 68</strain>
    </source>
</reference>
<feature type="transmembrane region" description="Helical" evidence="1">
    <location>
        <begin position="85"/>
        <end position="105"/>
    </location>
</feature>
<dbReference type="EMBL" id="JAWLUP010000015">
    <property type="protein sequence ID" value="MDV7264742.1"/>
    <property type="molecule type" value="Genomic_DNA"/>
</dbReference>
<evidence type="ECO:0000256" key="1">
    <source>
        <dbReference type="SAM" id="Phobius"/>
    </source>
</evidence>
<protein>
    <submittedName>
        <fullName evidence="2">Anibiotic ABC transporter</fullName>
    </submittedName>
</protein>
<feature type="transmembrane region" description="Helical" evidence="1">
    <location>
        <begin position="193"/>
        <end position="209"/>
    </location>
</feature>
<feature type="transmembrane region" description="Helical" evidence="1">
    <location>
        <begin position="439"/>
        <end position="457"/>
    </location>
</feature>
<feature type="transmembrane region" description="Helical" evidence="1">
    <location>
        <begin position="161"/>
        <end position="181"/>
    </location>
</feature>
<feature type="transmembrane region" description="Helical" evidence="1">
    <location>
        <begin position="337"/>
        <end position="357"/>
    </location>
</feature>
<feature type="transmembrane region" description="Helical" evidence="1">
    <location>
        <begin position="240"/>
        <end position="261"/>
    </location>
</feature>
<gene>
    <name evidence="2" type="ORF">R4315_09320</name>
</gene>
<proteinExistence type="predicted"/>
<feature type="transmembrane region" description="Helical" evidence="1">
    <location>
        <begin position="125"/>
        <end position="155"/>
    </location>
</feature>
<feature type="transmembrane region" description="Helical" evidence="1">
    <location>
        <begin position="410"/>
        <end position="432"/>
    </location>
</feature>
<keyword evidence="1" id="KW-0472">Membrane</keyword>